<evidence type="ECO:0000313" key="2">
    <source>
        <dbReference type="Proteomes" id="UP000004416"/>
    </source>
</evidence>
<reference evidence="1 2" key="1">
    <citation type="submission" date="2011-08" db="EMBL/GenBank/DDBJ databases">
        <authorList>
            <person name="Weinstock G."/>
            <person name="Sodergren E."/>
            <person name="Clifton S."/>
            <person name="Fulton L."/>
            <person name="Fulton B."/>
            <person name="Courtney L."/>
            <person name="Fronick C."/>
            <person name="Harrison M."/>
            <person name="Strong C."/>
            <person name="Farmer C."/>
            <person name="Delahaunty K."/>
            <person name="Markovic C."/>
            <person name="Hall O."/>
            <person name="Minx P."/>
            <person name="Tomlinson C."/>
            <person name="Mitreva M."/>
            <person name="Hou S."/>
            <person name="Chen J."/>
            <person name="Wollam A."/>
            <person name="Pepin K.H."/>
            <person name="Johnson M."/>
            <person name="Bhonagiri V."/>
            <person name="Zhang X."/>
            <person name="Suruliraj S."/>
            <person name="Warren W."/>
            <person name="Chinwalla A."/>
            <person name="Mardis E.R."/>
            <person name="Wilson R.K."/>
        </authorList>
    </citation>
    <scope>NUCLEOTIDE SEQUENCE [LARGE SCALE GENOMIC DNA]</scope>
    <source>
        <strain evidence="1 2">DP7</strain>
    </source>
</reference>
<name>G9XMC6_DESHA</name>
<proteinExistence type="predicted"/>
<protein>
    <submittedName>
        <fullName evidence="1">Uncharacterized protein</fullName>
    </submittedName>
</protein>
<dbReference type="EMBL" id="AFZX01000046">
    <property type="protein sequence ID" value="EHL07221.1"/>
    <property type="molecule type" value="Genomic_DNA"/>
</dbReference>
<dbReference type="HOGENOM" id="CLU_3308476_0_0_9"/>
<comment type="caution">
    <text evidence="1">The sequence shown here is derived from an EMBL/GenBank/DDBJ whole genome shotgun (WGS) entry which is preliminary data.</text>
</comment>
<dbReference type="Proteomes" id="UP000004416">
    <property type="component" value="Unassembled WGS sequence"/>
</dbReference>
<organism evidence="1 2">
    <name type="scientific">Desulfitobacterium hafniense DP7</name>
    <dbReference type="NCBI Taxonomy" id="537010"/>
    <lineage>
        <taxon>Bacteria</taxon>
        <taxon>Bacillati</taxon>
        <taxon>Bacillota</taxon>
        <taxon>Clostridia</taxon>
        <taxon>Eubacteriales</taxon>
        <taxon>Desulfitobacteriaceae</taxon>
        <taxon>Desulfitobacterium</taxon>
    </lineage>
</organism>
<gene>
    <name evidence="1" type="ORF">HMPREF0322_02112</name>
</gene>
<dbReference type="PATRIC" id="fig|537010.4.peg.1980"/>
<dbReference type="AlphaFoldDB" id="G9XMC6"/>
<sequence length="39" mass="4392">MILPFTFHPASSTRNPLKAKAGLPPKQQWESGFYVFSDP</sequence>
<accession>G9XMC6</accession>
<evidence type="ECO:0000313" key="1">
    <source>
        <dbReference type="EMBL" id="EHL07221.1"/>
    </source>
</evidence>